<organism evidence="3 4">
    <name type="scientific">Virgisporangium aliadipatigenens</name>
    <dbReference type="NCBI Taxonomy" id="741659"/>
    <lineage>
        <taxon>Bacteria</taxon>
        <taxon>Bacillati</taxon>
        <taxon>Actinomycetota</taxon>
        <taxon>Actinomycetes</taxon>
        <taxon>Micromonosporales</taxon>
        <taxon>Micromonosporaceae</taxon>
        <taxon>Virgisporangium</taxon>
    </lineage>
</organism>
<evidence type="ECO:0000259" key="2">
    <source>
        <dbReference type="Pfam" id="PF00144"/>
    </source>
</evidence>
<dbReference type="Gene3D" id="3.40.710.10">
    <property type="entry name" value="DD-peptidase/beta-lactamase superfamily"/>
    <property type="match status" value="1"/>
</dbReference>
<feature type="signal peptide" evidence="1">
    <location>
        <begin position="1"/>
        <end position="23"/>
    </location>
</feature>
<dbReference type="InterPro" id="IPR050491">
    <property type="entry name" value="AmpC-like"/>
</dbReference>
<dbReference type="GO" id="GO:0016787">
    <property type="term" value="F:hydrolase activity"/>
    <property type="evidence" value="ECO:0007669"/>
    <property type="project" value="UniProtKB-KW"/>
</dbReference>
<protein>
    <submittedName>
        <fullName evidence="3">Serine hydrolase</fullName>
    </submittedName>
</protein>
<feature type="domain" description="Beta-lactamase-related" evidence="2">
    <location>
        <begin position="33"/>
        <end position="373"/>
    </location>
</feature>
<feature type="chain" id="PRO_5035249337" evidence="1">
    <location>
        <begin position="24"/>
        <end position="391"/>
    </location>
</feature>
<keyword evidence="3" id="KW-0378">Hydrolase</keyword>
<dbReference type="AlphaFoldDB" id="A0A8J3YRE6"/>
<name>A0A8J3YRE6_9ACTN</name>
<comment type="caution">
    <text evidence="3">The sequence shown here is derived from an EMBL/GenBank/DDBJ whole genome shotgun (WGS) entry which is preliminary data.</text>
</comment>
<dbReference type="EMBL" id="BOPF01000034">
    <property type="protein sequence ID" value="GIJ50279.1"/>
    <property type="molecule type" value="Genomic_DNA"/>
</dbReference>
<dbReference type="Pfam" id="PF00144">
    <property type="entry name" value="Beta-lactamase"/>
    <property type="match status" value="1"/>
</dbReference>
<reference evidence="3" key="1">
    <citation type="submission" date="2021-01" db="EMBL/GenBank/DDBJ databases">
        <title>Whole genome shotgun sequence of Virgisporangium aliadipatigenens NBRC 105644.</title>
        <authorList>
            <person name="Komaki H."/>
            <person name="Tamura T."/>
        </authorList>
    </citation>
    <scope>NUCLEOTIDE SEQUENCE</scope>
    <source>
        <strain evidence="3">NBRC 105644</strain>
    </source>
</reference>
<evidence type="ECO:0000313" key="4">
    <source>
        <dbReference type="Proteomes" id="UP000619260"/>
    </source>
</evidence>
<evidence type="ECO:0000256" key="1">
    <source>
        <dbReference type="SAM" id="SignalP"/>
    </source>
</evidence>
<keyword evidence="1" id="KW-0732">Signal</keyword>
<sequence>MTAATAAVLAAGVALVGTGTAEAGERTTLQRDADALLKYGTPGVLVGVDTPGRDIKVRSGLGDVSARTPVPWNAKFRIGSFTKTFVAATVLQLVGEGKLSLDDPVERWLPGVVNANGNDGRAITVRQLLQHTSGLNEYLMDMPWLFSEQGFRDKRFTTVTAEEAVALAVQHPPLFPPGAGWEYSNTNYALAGMIIQKVTGRTWFDEVRERIIEPFGLKDTSAPYTESRIPRPHAVGYERFPGEGATEEDPKYGEFVDVTEQNPSWGGAAGAMVSTLDDGNRFLRLLLSGRVLKPAQLEEMRATVTPSEEFRENWPGARYGLGLVFVPNSCGGSWSHGGDVIGFQTRNGVTPDGRRSVMVSFNTHSFEPDEGVTPPRTDKSMELIDHALCSH</sequence>
<accession>A0A8J3YRE6</accession>
<dbReference type="InterPro" id="IPR012338">
    <property type="entry name" value="Beta-lactam/transpept-like"/>
</dbReference>
<proteinExistence type="predicted"/>
<keyword evidence="4" id="KW-1185">Reference proteome</keyword>
<dbReference type="InterPro" id="IPR001466">
    <property type="entry name" value="Beta-lactam-related"/>
</dbReference>
<gene>
    <name evidence="3" type="ORF">Val02_71650</name>
</gene>
<dbReference type="SUPFAM" id="SSF56601">
    <property type="entry name" value="beta-lactamase/transpeptidase-like"/>
    <property type="match status" value="1"/>
</dbReference>
<dbReference type="Proteomes" id="UP000619260">
    <property type="component" value="Unassembled WGS sequence"/>
</dbReference>
<dbReference type="PANTHER" id="PTHR46825">
    <property type="entry name" value="D-ALANYL-D-ALANINE-CARBOXYPEPTIDASE/ENDOPEPTIDASE AMPH"/>
    <property type="match status" value="1"/>
</dbReference>
<evidence type="ECO:0000313" key="3">
    <source>
        <dbReference type="EMBL" id="GIJ50279.1"/>
    </source>
</evidence>
<dbReference type="PANTHER" id="PTHR46825:SF7">
    <property type="entry name" value="D-ALANYL-D-ALANINE CARBOXYPEPTIDASE"/>
    <property type="match status" value="1"/>
</dbReference>